<evidence type="ECO:0000259" key="3">
    <source>
        <dbReference type="PROSITE" id="PS50011"/>
    </source>
</evidence>
<dbReference type="InterPro" id="IPR011009">
    <property type="entry name" value="Kinase-like_dom_sf"/>
</dbReference>
<organism evidence="4 5">
    <name type="scientific">Wuchereria bancrofti</name>
    <dbReference type="NCBI Taxonomy" id="6293"/>
    <lineage>
        <taxon>Eukaryota</taxon>
        <taxon>Metazoa</taxon>
        <taxon>Ecdysozoa</taxon>
        <taxon>Nematoda</taxon>
        <taxon>Chromadorea</taxon>
        <taxon>Rhabditida</taxon>
        <taxon>Spirurina</taxon>
        <taxon>Spiruromorpha</taxon>
        <taxon>Filarioidea</taxon>
        <taxon>Onchocercidae</taxon>
        <taxon>Wuchereria</taxon>
    </lineage>
</organism>
<dbReference type="GO" id="GO:0005524">
    <property type="term" value="F:ATP binding"/>
    <property type="evidence" value="ECO:0007669"/>
    <property type="project" value="InterPro"/>
</dbReference>
<dbReference type="FunCoup" id="A0A3P7EDK4">
    <property type="interactions" value="1603"/>
</dbReference>
<dbReference type="InterPro" id="IPR050235">
    <property type="entry name" value="CK1_Ser-Thr_kinase"/>
</dbReference>
<dbReference type="AlphaFoldDB" id="A0A3P7EDK4"/>
<dbReference type="InterPro" id="IPR000719">
    <property type="entry name" value="Prot_kinase_dom"/>
</dbReference>
<dbReference type="OMA" id="CLSYMQD"/>
<dbReference type="InParanoid" id="A0A3P7EDK4"/>
<feature type="compositionally biased region" description="Basic and acidic residues" evidence="2">
    <location>
        <begin position="412"/>
        <end position="425"/>
    </location>
</feature>
<protein>
    <recommendedName>
        <fullName evidence="1">non-specific serine/threonine protein kinase</fullName>
        <ecNumber evidence="1">2.7.11.1</ecNumber>
    </recommendedName>
</protein>
<reference evidence="4 5" key="1">
    <citation type="submission" date="2018-11" db="EMBL/GenBank/DDBJ databases">
        <authorList>
            <consortium name="Pathogen Informatics"/>
        </authorList>
    </citation>
    <scope>NUCLEOTIDE SEQUENCE [LARGE SCALE GENOMIC DNA]</scope>
</reference>
<dbReference type="SMART" id="SM00220">
    <property type="entry name" value="S_TKc"/>
    <property type="match status" value="1"/>
</dbReference>
<keyword evidence="5" id="KW-1185">Reference proteome</keyword>
<dbReference type="Gene3D" id="1.10.510.10">
    <property type="entry name" value="Transferase(Phosphotransferase) domain 1"/>
    <property type="match status" value="1"/>
</dbReference>
<feature type="region of interest" description="Disordered" evidence="2">
    <location>
        <begin position="343"/>
        <end position="494"/>
    </location>
</feature>
<dbReference type="GO" id="GO:0004674">
    <property type="term" value="F:protein serine/threonine kinase activity"/>
    <property type="evidence" value="ECO:0007669"/>
    <property type="project" value="UniProtKB-EC"/>
</dbReference>
<dbReference type="Pfam" id="PF00069">
    <property type="entry name" value="Pkinase"/>
    <property type="match status" value="1"/>
</dbReference>
<evidence type="ECO:0000313" key="5">
    <source>
        <dbReference type="Proteomes" id="UP000270924"/>
    </source>
</evidence>
<dbReference type="EMBL" id="UYWW01012409">
    <property type="protein sequence ID" value="VDM20950.1"/>
    <property type="molecule type" value="Genomic_DNA"/>
</dbReference>
<feature type="domain" description="Protein kinase" evidence="3">
    <location>
        <begin position="39"/>
        <end position="321"/>
    </location>
</feature>
<dbReference type="InterPro" id="IPR008271">
    <property type="entry name" value="Ser/Thr_kinase_AS"/>
</dbReference>
<evidence type="ECO:0000256" key="1">
    <source>
        <dbReference type="ARBA" id="ARBA00012513"/>
    </source>
</evidence>
<dbReference type="Proteomes" id="UP000270924">
    <property type="component" value="Unassembled WGS sequence"/>
</dbReference>
<dbReference type="PROSITE" id="PS00108">
    <property type="entry name" value="PROTEIN_KINASE_ST"/>
    <property type="match status" value="1"/>
</dbReference>
<gene>
    <name evidence="4" type="ORF">WBA_LOCUS11629</name>
</gene>
<accession>A0A3P7EDK4</accession>
<dbReference type="EC" id="2.7.11.1" evidence="1"/>
<feature type="compositionally biased region" description="Low complexity" evidence="2">
    <location>
        <begin position="470"/>
        <end position="480"/>
    </location>
</feature>
<sequence length="527" mass="59160">MSGELISDITMPLSRKKTHQLACVVMEKTVITDTLKHRFVIEKEFAHGGFGRIYSGRQEDSTEYDKAGSLAIKIEPHANGPLFTEITVFQRILTPQKLATWLDKKKINHIGLPPYVSSGLFTHNGEKLRFLIMPRYEKSLETYRVANGGILDMDLILTIAKQCVDCLSYMQDHDYVHGDLKADNILLASANEYSRCFLVDFGLARLAKGNVDKPDKKRGTVYQPVVYFSAHNGTLLFTSLDAHRGCSPSFRGDLEILGYNILYWLCGTLPWQKCGQKPEAVMTEKEKFSKELDENIKKLMQGEYVSFLSKLFKLAYETPYVSKVDYGNVQLILNQIKSLSSSSKNLSSRSRGKRNSKTSLTGKAMNARNVSPSTVLKREGNTKDLDSSTSSSKPPTPKRRKSDRIASQLSKKVVDPSKSDEEKSPEVGSSNGNKKKDIKHSPNIISHKKDFTKLNRRRRTGVKSATKQNAPSSPALLLSSKKVEDSPGKKLRNVIPGLHNMKNVRRSLKDTLVKKYINVANQANRKQ</sequence>
<dbReference type="SUPFAM" id="SSF56112">
    <property type="entry name" value="Protein kinase-like (PK-like)"/>
    <property type="match status" value="1"/>
</dbReference>
<dbReference type="PANTHER" id="PTHR11909">
    <property type="entry name" value="CASEIN KINASE-RELATED"/>
    <property type="match status" value="1"/>
</dbReference>
<proteinExistence type="predicted"/>
<evidence type="ECO:0000313" key="4">
    <source>
        <dbReference type="EMBL" id="VDM20950.1"/>
    </source>
</evidence>
<feature type="compositionally biased region" description="Basic and acidic residues" evidence="2">
    <location>
        <begin position="376"/>
        <end position="386"/>
    </location>
</feature>
<dbReference type="OrthoDB" id="2687620at2759"/>
<dbReference type="PROSITE" id="PS50011">
    <property type="entry name" value="PROTEIN_KINASE_DOM"/>
    <property type="match status" value="1"/>
</dbReference>
<evidence type="ECO:0000256" key="2">
    <source>
        <dbReference type="SAM" id="MobiDB-lite"/>
    </source>
</evidence>
<name>A0A3P7EDK4_WUCBA</name>